<keyword evidence="1" id="KW-1133">Transmembrane helix</keyword>
<keyword evidence="2" id="KW-0732">Signal</keyword>
<dbReference type="AlphaFoldDB" id="A0A0H3ZLK4"/>
<sequence>MVVIFATAFLACLFALLALAALKVGASNKVVLVFTYSIVAVVGVGLAAYEPYSAWLSENSLRAEQERAEVMIETLGGSGNYLEYLRVR</sequence>
<evidence type="ECO:0000256" key="2">
    <source>
        <dbReference type="SAM" id="SignalP"/>
    </source>
</evidence>
<reference evidence="3" key="1">
    <citation type="journal article" date="2015" name="MBio">
        <title>Eco-Evolutionary Dynamics of Episomes among Ecologically Cohesive Bacterial Populations.</title>
        <authorList>
            <person name="Xue H."/>
            <person name="Cordero O.X."/>
            <person name="Camas F.M."/>
            <person name="Trimble W."/>
            <person name="Meyer F."/>
            <person name="Guglielmini J."/>
            <person name="Rocha E.P."/>
            <person name="Polz M.F."/>
        </authorList>
    </citation>
    <scope>NUCLEOTIDE SEQUENCE</scope>
    <source>
        <strain evidence="3">FF_61</strain>
    </source>
</reference>
<evidence type="ECO:0000256" key="1">
    <source>
        <dbReference type="SAM" id="Phobius"/>
    </source>
</evidence>
<evidence type="ECO:0000313" key="3">
    <source>
        <dbReference type="EMBL" id="AKN37048.1"/>
    </source>
</evidence>
<accession>A0A0H3ZLK4</accession>
<dbReference type="EMBL" id="KP795522">
    <property type="protein sequence ID" value="AKN37048.1"/>
    <property type="molecule type" value="Genomic_DNA"/>
</dbReference>
<feature type="transmembrane region" description="Helical" evidence="1">
    <location>
        <begin position="30"/>
        <end position="49"/>
    </location>
</feature>
<protein>
    <submittedName>
        <fullName evidence="3">Uncharacterized protein</fullName>
    </submittedName>
</protein>
<keyword evidence="1" id="KW-0472">Membrane</keyword>
<feature type="signal peptide" evidence="2">
    <location>
        <begin position="1"/>
        <end position="20"/>
    </location>
</feature>
<feature type="chain" id="PRO_5005205069" evidence="2">
    <location>
        <begin position="21"/>
        <end position="88"/>
    </location>
</feature>
<name>A0A0H3ZLK4_9VIBR</name>
<organism evidence="3">
    <name type="scientific">Vibrio cyclitrophicus</name>
    <dbReference type="NCBI Taxonomy" id="47951"/>
    <lineage>
        <taxon>Bacteria</taxon>
        <taxon>Pseudomonadati</taxon>
        <taxon>Pseudomonadota</taxon>
        <taxon>Gammaproteobacteria</taxon>
        <taxon>Vibrionales</taxon>
        <taxon>Vibrionaceae</taxon>
        <taxon>Vibrio</taxon>
    </lineage>
</organism>
<proteinExistence type="predicted"/>
<keyword evidence="1" id="KW-0812">Transmembrane</keyword>